<dbReference type="AlphaFoldDB" id="A0A158EZ97"/>
<gene>
    <name evidence="1" type="ORF">AWB67_00182</name>
</gene>
<proteinExistence type="predicted"/>
<dbReference type="OrthoDB" id="9152922at2"/>
<reference evidence="1" key="1">
    <citation type="submission" date="2016-01" db="EMBL/GenBank/DDBJ databases">
        <authorList>
            <person name="Peeters C."/>
        </authorList>
    </citation>
    <scope>NUCLEOTIDE SEQUENCE [LARGE SCALE GENOMIC DNA]</scope>
    <source>
        <strain evidence="1">LMG 22937</strain>
    </source>
</reference>
<dbReference type="EMBL" id="FCOL02000001">
    <property type="protein sequence ID" value="SAL12509.1"/>
    <property type="molecule type" value="Genomic_DNA"/>
</dbReference>
<evidence type="ECO:0008006" key="3">
    <source>
        <dbReference type="Google" id="ProtNLM"/>
    </source>
</evidence>
<comment type="caution">
    <text evidence="1">The sequence shown here is derived from an EMBL/GenBank/DDBJ whole genome shotgun (WGS) entry which is preliminary data.</text>
</comment>
<sequence>MTALMKRADPWMQTVHQLKALPSESAVGNAPQKSASAERAFIDQLTRDWDRDHPRPSNDLRPFPEAVVRVIERPSSATALVYWSDPGTCHYGYQGWRATSATIAGVCSLSGMPIHRGDAVYRPSQRDPKPQNASAMILAAAMPADEEMEADLHG</sequence>
<organism evidence="1 2">
    <name type="scientific">Caballeronia terrestris</name>
    <dbReference type="NCBI Taxonomy" id="1226301"/>
    <lineage>
        <taxon>Bacteria</taxon>
        <taxon>Pseudomonadati</taxon>
        <taxon>Pseudomonadota</taxon>
        <taxon>Betaproteobacteria</taxon>
        <taxon>Burkholderiales</taxon>
        <taxon>Burkholderiaceae</taxon>
        <taxon>Caballeronia</taxon>
    </lineage>
</organism>
<dbReference type="InterPro" id="IPR021769">
    <property type="entry name" value="DUF3331"/>
</dbReference>
<accession>A0A158EZ97</accession>
<evidence type="ECO:0000313" key="1">
    <source>
        <dbReference type="EMBL" id="SAL12509.1"/>
    </source>
</evidence>
<name>A0A158EZ97_9BURK</name>
<dbReference type="Pfam" id="PF11811">
    <property type="entry name" value="DUF3331"/>
    <property type="match status" value="1"/>
</dbReference>
<keyword evidence="2" id="KW-1185">Reference proteome</keyword>
<dbReference type="Proteomes" id="UP000054925">
    <property type="component" value="Unassembled WGS sequence"/>
</dbReference>
<protein>
    <recommendedName>
        <fullName evidence="3">Ribosomal protein S14</fullName>
    </recommendedName>
</protein>
<evidence type="ECO:0000313" key="2">
    <source>
        <dbReference type="Proteomes" id="UP000054925"/>
    </source>
</evidence>